<comment type="caution">
    <text evidence="1">The sequence shown here is derived from an EMBL/GenBank/DDBJ whole genome shotgun (WGS) entry which is preliminary data.</text>
</comment>
<accession>A0ACB8XUZ2</accession>
<reference evidence="1 2" key="2">
    <citation type="journal article" date="2022" name="Mol. Ecol. Resour.">
        <title>The genomes of chicory, endive, great burdock and yacon provide insights into Asteraceae paleo-polyploidization history and plant inulin production.</title>
        <authorList>
            <person name="Fan W."/>
            <person name="Wang S."/>
            <person name="Wang H."/>
            <person name="Wang A."/>
            <person name="Jiang F."/>
            <person name="Liu H."/>
            <person name="Zhao H."/>
            <person name="Xu D."/>
            <person name="Zhang Y."/>
        </authorList>
    </citation>
    <scope>NUCLEOTIDE SEQUENCE [LARGE SCALE GENOMIC DNA]</scope>
    <source>
        <strain evidence="2">cv. Yunnan</strain>
        <tissue evidence="1">Leaves</tissue>
    </source>
</reference>
<organism evidence="1 2">
    <name type="scientific">Smallanthus sonchifolius</name>
    <dbReference type="NCBI Taxonomy" id="185202"/>
    <lineage>
        <taxon>Eukaryota</taxon>
        <taxon>Viridiplantae</taxon>
        <taxon>Streptophyta</taxon>
        <taxon>Embryophyta</taxon>
        <taxon>Tracheophyta</taxon>
        <taxon>Spermatophyta</taxon>
        <taxon>Magnoliopsida</taxon>
        <taxon>eudicotyledons</taxon>
        <taxon>Gunneridae</taxon>
        <taxon>Pentapetalae</taxon>
        <taxon>asterids</taxon>
        <taxon>campanulids</taxon>
        <taxon>Asterales</taxon>
        <taxon>Asteraceae</taxon>
        <taxon>Asteroideae</taxon>
        <taxon>Heliantheae alliance</taxon>
        <taxon>Millerieae</taxon>
        <taxon>Smallanthus</taxon>
    </lineage>
</organism>
<reference evidence="2" key="1">
    <citation type="journal article" date="2022" name="Mol. Ecol. Resour.">
        <title>The genomes of chicory, endive, great burdock and yacon provide insights into Asteraceae palaeo-polyploidization history and plant inulin production.</title>
        <authorList>
            <person name="Fan W."/>
            <person name="Wang S."/>
            <person name="Wang H."/>
            <person name="Wang A."/>
            <person name="Jiang F."/>
            <person name="Liu H."/>
            <person name="Zhao H."/>
            <person name="Xu D."/>
            <person name="Zhang Y."/>
        </authorList>
    </citation>
    <scope>NUCLEOTIDE SEQUENCE [LARGE SCALE GENOMIC DNA]</scope>
    <source>
        <strain evidence="2">cv. Yunnan</strain>
    </source>
</reference>
<keyword evidence="2" id="KW-1185">Reference proteome</keyword>
<dbReference type="EMBL" id="CM042046">
    <property type="protein sequence ID" value="KAI3675285.1"/>
    <property type="molecule type" value="Genomic_DNA"/>
</dbReference>
<evidence type="ECO:0000313" key="1">
    <source>
        <dbReference type="EMBL" id="KAI3675285.1"/>
    </source>
</evidence>
<evidence type="ECO:0000313" key="2">
    <source>
        <dbReference type="Proteomes" id="UP001056120"/>
    </source>
</evidence>
<protein>
    <submittedName>
        <fullName evidence="1">Uncharacterized protein</fullName>
    </submittedName>
</protein>
<name>A0ACB8XUZ2_9ASTR</name>
<proteinExistence type="predicted"/>
<gene>
    <name evidence="1" type="ORF">L1987_84873</name>
</gene>
<sequence>MFPLLFHPHRSSTRLLTSTLTLAPTFASWISFVIKIHDHWSPLKVAFTVAFLSTVDHRLILRLPYLTTSFSLVCLLRRNPPSRRSNIQLISFKMQQPTATGNSNSNGNGADLTPQQQQQQQQWLAMQQYQQQQWMAMQQYPPAAAASMGMHHPAMMYQQAPPQYMPYHYQQQYQQQQQQQHQTSGQIQSSSEDNKTIWVGDLQHWMDETYLQSCFSQIGEVQSIKVIRNKQTGQSERYGFIEFLSHSAAEKVIQSYNGAIMPNTDQVFRLNWASFSTGDKRG</sequence>
<dbReference type="Proteomes" id="UP001056120">
    <property type="component" value="Linkage Group LG29"/>
</dbReference>